<dbReference type="eggNOG" id="COG2111">
    <property type="taxonomic scope" value="Bacteria"/>
</dbReference>
<evidence type="ECO:0000256" key="5">
    <source>
        <dbReference type="ARBA" id="ARBA00022692"/>
    </source>
</evidence>
<feature type="transmembrane region" description="Helical" evidence="10">
    <location>
        <begin position="306"/>
        <end position="323"/>
    </location>
</feature>
<evidence type="ECO:0000313" key="17">
    <source>
        <dbReference type="Proteomes" id="UP000001505"/>
    </source>
</evidence>
<keyword evidence="4" id="KW-1003">Cell membrane</keyword>
<feature type="transmembrane region" description="Helical" evidence="10">
    <location>
        <begin position="812"/>
        <end position="833"/>
    </location>
</feature>
<dbReference type="PANTHER" id="PTHR43373:SF1">
    <property type="entry name" value="NA(+)_H(+) ANTIPORTER SUBUNIT A"/>
    <property type="match status" value="1"/>
</dbReference>
<evidence type="ECO:0000256" key="7">
    <source>
        <dbReference type="ARBA" id="ARBA00023065"/>
    </source>
</evidence>
<dbReference type="GO" id="GO:0005886">
    <property type="term" value="C:plasma membrane"/>
    <property type="evidence" value="ECO:0007669"/>
    <property type="project" value="UniProtKB-SubCell"/>
</dbReference>
<dbReference type="InterPro" id="IPR001516">
    <property type="entry name" value="Proton_antipo_N"/>
</dbReference>
<dbReference type="eggNOG" id="COG1009">
    <property type="taxonomic scope" value="Bacteria"/>
</dbReference>
<dbReference type="EMBL" id="CP001928">
    <property type="protein sequence ID" value="ADI38675.1"/>
    <property type="molecule type" value="Genomic_DNA"/>
</dbReference>
<accession>D6YRI0</accession>
<feature type="transmembrane region" description="Helical" evidence="10">
    <location>
        <begin position="632"/>
        <end position="652"/>
    </location>
</feature>
<proteinExistence type="predicted"/>
<evidence type="ECO:0000259" key="15">
    <source>
        <dbReference type="Pfam" id="PF20501"/>
    </source>
</evidence>
<organism evidence="16 17">
    <name type="scientific">Waddlia chondrophila (strain ATCC VR-1470 / WSU 86-1044)</name>
    <dbReference type="NCBI Taxonomy" id="716544"/>
    <lineage>
        <taxon>Bacteria</taxon>
        <taxon>Pseudomonadati</taxon>
        <taxon>Chlamydiota</taxon>
        <taxon>Chlamydiia</taxon>
        <taxon>Parachlamydiales</taxon>
        <taxon>Waddliaceae</taxon>
        <taxon>Waddlia</taxon>
    </lineage>
</organism>
<dbReference type="Pfam" id="PF04039">
    <property type="entry name" value="MnhB"/>
    <property type="match status" value="1"/>
</dbReference>
<comment type="subcellular location">
    <subcellularLocation>
        <location evidence="1">Cell membrane</location>
        <topology evidence="1">Multi-pass membrane protein</topology>
    </subcellularLocation>
    <subcellularLocation>
        <location evidence="9">Membrane</location>
        <topology evidence="9">Multi-pass membrane protein</topology>
    </subcellularLocation>
</comment>
<evidence type="ECO:0000256" key="6">
    <source>
        <dbReference type="ARBA" id="ARBA00022989"/>
    </source>
</evidence>
<dbReference type="InterPro" id="IPR007182">
    <property type="entry name" value="MnhB"/>
</dbReference>
<keyword evidence="17" id="KW-1185">Reference proteome</keyword>
<feature type="transmembrane region" description="Helical" evidence="10">
    <location>
        <begin position="606"/>
        <end position="625"/>
    </location>
</feature>
<feature type="transmembrane region" description="Helical" evidence="10">
    <location>
        <begin position="887"/>
        <end position="909"/>
    </location>
</feature>
<dbReference type="InterPro" id="IPR050616">
    <property type="entry name" value="CPA3_Na-H_Antiporter_A"/>
</dbReference>
<dbReference type="Pfam" id="PF00361">
    <property type="entry name" value="Proton_antipo_M"/>
    <property type="match status" value="1"/>
</dbReference>
<feature type="domain" description="NADH:quinone oxidoreductase/Mrp antiporter transmembrane" evidence="11">
    <location>
        <begin position="134"/>
        <end position="423"/>
    </location>
</feature>
<feature type="transmembrane region" description="Helical" evidence="10">
    <location>
        <begin position="140"/>
        <end position="157"/>
    </location>
</feature>
<dbReference type="GO" id="GO:0015297">
    <property type="term" value="F:antiporter activity"/>
    <property type="evidence" value="ECO:0007669"/>
    <property type="project" value="UniProtKB-KW"/>
</dbReference>
<feature type="transmembrane region" description="Helical" evidence="10">
    <location>
        <begin position="375"/>
        <end position="397"/>
    </location>
</feature>
<keyword evidence="7" id="KW-0406">Ion transport</keyword>
<feature type="transmembrane region" description="Helical" evidence="10">
    <location>
        <begin position="169"/>
        <end position="193"/>
    </location>
</feature>
<feature type="transmembrane region" description="Helical" evidence="10">
    <location>
        <begin position="754"/>
        <end position="774"/>
    </location>
</feature>
<keyword evidence="5 9" id="KW-0812">Transmembrane</keyword>
<feature type="transmembrane region" description="Helical" evidence="10">
    <location>
        <begin position="35"/>
        <end position="55"/>
    </location>
</feature>
<gene>
    <name evidence="16" type="primary">mrpA</name>
    <name evidence="16" type="ordered locus">wcw_1323</name>
</gene>
<evidence type="ECO:0000313" key="16">
    <source>
        <dbReference type="EMBL" id="ADI38675.1"/>
    </source>
</evidence>
<evidence type="ECO:0000259" key="11">
    <source>
        <dbReference type="Pfam" id="PF00361"/>
    </source>
</evidence>
<feature type="transmembrane region" description="Helical" evidence="10">
    <location>
        <begin position="845"/>
        <end position="867"/>
    </location>
</feature>
<feature type="transmembrane region" description="Helical" evidence="10">
    <location>
        <begin position="694"/>
        <end position="714"/>
    </location>
</feature>
<protein>
    <submittedName>
        <fullName evidence="16">Multiple resistance and pH homeostasis system, subunit A/B</fullName>
    </submittedName>
</protein>
<feature type="transmembrane region" description="Helical" evidence="10">
    <location>
        <begin position="453"/>
        <end position="474"/>
    </location>
</feature>
<evidence type="ECO:0000259" key="12">
    <source>
        <dbReference type="Pfam" id="PF00662"/>
    </source>
</evidence>
<name>D6YRI0_WADCW</name>
<dbReference type="InterPro" id="IPR025383">
    <property type="entry name" value="MrpA_C/MbhD"/>
</dbReference>
<dbReference type="InterPro" id="IPR046806">
    <property type="entry name" value="MrpA_C/MbhE"/>
</dbReference>
<feature type="domain" description="MrpA C-terminal/MbhE" evidence="15">
    <location>
        <begin position="690"/>
        <end position="768"/>
    </location>
</feature>
<keyword evidence="8 10" id="KW-0472">Membrane</keyword>
<dbReference type="Pfam" id="PF00662">
    <property type="entry name" value="Proton_antipo_N"/>
    <property type="match status" value="1"/>
</dbReference>
<feature type="transmembrane region" description="Helical" evidence="10">
    <location>
        <begin position="213"/>
        <end position="238"/>
    </location>
</feature>
<feature type="transmembrane region" description="Helical" evidence="10">
    <location>
        <begin position="116"/>
        <end position="134"/>
    </location>
</feature>
<dbReference type="InterPro" id="IPR001750">
    <property type="entry name" value="ND/Mrp_TM"/>
</dbReference>
<feature type="transmembrane region" description="Helical" evidence="10">
    <location>
        <begin position="786"/>
        <end position="806"/>
    </location>
</feature>
<feature type="transmembrane region" description="Helical" evidence="10">
    <location>
        <begin position="6"/>
        <end position="28"/>
    </location>
</feature>
<dbReference type="STRING" id="716544.wcw_1323"/>
<dbReference type="Pfam" id="PF20501">
    <property type="entry name" value="MbhE"/>
    <property type="match status" value="1"/>
</dbReference>
<evidence type="ECO:0000256" key="10">
    <source>
        <dbReference type="SAM" id="Phobius"/>
    </source>
</evidence>
<feature type="transmembrane region" description="Helical" evidence="10">
    <location>
        <begin position="280"/>
        <end position="299"/>
    </location>
</feature>
<feature type="transmembrane region" description="Helical" evidence="10">
    <location>
        <begin position="574"/>
        <end position="594"/>
    </location>
</feature>
<dbReference type="HOGENOM" id="CLU_007100_2_0_0"/>
<evidence type="ECO:0000256" key="9">
    <source>
        <dbReference type="RuleBase" id="RU000320"/>
    </source>
</evidence>
<dbReference type="Proteomes" id="UP000001505">
    <property type="component" value="Chromosome"/>
</dbReference>
<feature type="transmembrane region" description="Helical" evidence="10">
    <location>
        <begin position="88"/>
        <end position="104"/>
    </location>
</feature>
<evidence type="ECO:0000256" key="4">
    <source>
        <dbReference type="ARBA" id="ARBA00022475"/>
    </source>
</evidence>
<evidence type="ECO:0000256" key="2">
    <source>
        <dbReference type="ARBA" id="ARBA00022448"/>
    </source>
</evidence>
<keyword evidence="6 10" id="KW-1133">Transmembrane helix</keyword>
<dbReference type="PRINTS" id="PR01434">
    <property type="entry name" value="NADHDHGNASE5"/>
</dbReference>
<dbReference type="Pfam" id="PF13244">
    <property type="entry name" value="MbhD"/>
    <property type="match status" value="1"/>
</dbReference>
<dbReference type="GO" id="GO:0006811">
    <property type="term" value="P:monoatomic ion transport"/>
    <property type="evidence" value="ECO:0007669"/>
    <property type="project" value="UniProtKB-KW"/>
</dbReference>
<feature type="transmembrane region" description="Helical" evidence="10">
    <location>
        <begin position="658"/>
        <end position="678"/>
    </location>
</feature>
<feature type="transmembrane region" description="Helical" evidence="10">
    <location>
        <begin position="329"/>
        <end position="354"/>
    </location>
</feature>
<keyword evidence="3" id="KW-0050">Antiport</keyword>
<evidence type="ECO:0000256" key="8">
    <source>
        <dbReference type="ARBA" id="ARBA00023136"/>
    </source>
</evidence>
<feature type="domain" description="MrpA C-terminal/MbhD" evidence="14">
    <location>
        <begin position="615"/>
        <end position="680"/>
    </location>
</feature>
<feature type="transmembrane region" description="Helical" evidence="10">
    <location>
        <begin position="412"/>
        <end position="432"/>
    </location>
</feature>
<feature type="transmembrane region" description="Helical" evidence="10">
    <location>
        <begin position="507"/>
        <end position="524"/>
    </location>
</feature>
<evidence type="ECO:0000256" key="1">
    <source>
        <dbReference type="ARBA" id="ARBA00004651"/>
    </source>
</evidence>
<evidence type="ECO:0000259" key="14">
    <source>
        <dbReference type="Pfam" id="PF13244"/>
    </source>
</evidence>
<dbReference type="AlphaFoldDB" id="D6YRI0"/>
<evidence type="ECO:0000259" key="13">
    <source>
        <dbReference type="Pfam" id="PF04039"/>
    </source>
</evidence>
<keyword evidence="2" id="KW-0813">Transport</keyword>
<dbReference type="KEGG" id="wch:wcw_1323"/>
<evidence type="ECO:0000256" key="3">
    <source>
        <dbReference type="ARBA" id="ARBA00022449"/>
    </source>
</evidence>
<feature type="domain" description="Na+/H+ antiporter MnhB subunit-related protein" evidence="13">
    <location>
        <begin position="783"/>
        <end position="902"/>
    </location>
</feature>
<feature type="domain" description="NADH-Ubiquinone oxidoreductase (complex I) chain 5 N-terminal" evidence="12">
    <location>
        <begin position="73"/>
        <end position="117"/>
    </location>
</feature>
<dbReference type="PANTHER" id="PTHR43373">
    <property type="entry name" value="NA(+)/H(+) ANTIPORTER SUBUNIT"/>
    <property type="match status" value="1"/>
</dbReference>
<reference evidence="16 17" key="1">
    <citation type="journal article" date="2010" name="PLoS ONE">
        <title>The Waddlia genome: a window into chlamydial biology.</title>
        <authorList>
            <person name="Bertelli C."/>
            <person name="Collyn F."/>
            <person name="Croxatto A."/>
            <person name="Ruckert C."/>
            <person name="Polkinghorne A."/>
            <person name="Kebbi-Beghdadi C."/>
            <person name="Goesmann A."/>
            <person name="Vaughan L."/>
            <person name="Greub G."/>
        </authorList>
    </citation>
    <scope>NUCLEOTIDE SEQUENCE [LARGE SCALE GENOMIC DNA]</scope>
    <source>
        <strain evidence="17">ATCC VR-1470 / WSU 86-1044</strain>
    </source>
</reference>
<sequence>MPEAVTLLIPFGYYLLALFMLGPIAILIKNRLGKWAGWIYALAPFYGILEFLWIMPTLEKDHVLTESYGWIPQYEISLSFYFDGLSEFFGLLVLGIGALILIYGSYYTKAYPRKEVFMGHLILFMAAMLGLVIAGNLLTFFLFWELTGIFSYLLIGFDHEKESARKGALQALLITGLGGQALLAGFIVLGMAYPDYEFRTLLSNPAALQNSAFYFPALILILIGALTKSAQFPFHFWLPGAMVAPTPVSAYLHSATMVKAGIFLLLRLNPVLGGTESWHYILTVVGVTTMFVGAWSSVTQTDLKKVLAYSTISALGTIVLLIGTDTEYAINAAILYILVHAFYKGTLFMLAGVIQKQTHTREIPKLGGLYRYMPLTAVVMCLALVSMAGIPPMLGFISKELVYEAKVHAPNAYWFILPAGVITNMIMVFLSLRLSIDVFWGKAGQYLKRPEKPVISMILGPVVLVFLSLVLGIFPESIANALTAEAISDINPHFGAIELKLWTGWNTIQLISLLTLVLGGFLYIKKEVFIESVQRVNVRYCSQKFSDLFFRLIDRFLAFTKEKTGIVQHGYHRFYLMTIFSVASAFVWLLLWHSHAVEIALNFDEIPISQAAILLLIIVSVFYAVSSPSRVVALISMGVVGFGIVMVFIVFSGVDLPITMILAEVMMIILSMALLYYLPRYVSQSDKGERMRDAVIATAVGASMAVLILQANAVDLGAPISNFYKEVSYPEAFGRNIVNVILVDFRAFDTLGEITVLTIAALGIFSLMNGETAIEKMREESAILQIAAKILRPLLIALSVVVFLRGHNDPGGGFIAGLMVGAAEILYMMAFGVSQGRKVIFLNPIKMMGLGLAFSVLSGFPGVLFGVPFMKGEWIDLGMGIKLGTPILFDLGVYCTVIGMLTQTAFLLMEE</sequence>